<dbReference type="Gene3D" id="3.30.420.10">
    <property type="entry name" value="Ribonuclease H-like superfamily/Ribonuclease H"/>
    <property type="match status" value="1"/>
</dbReference>
<dbReference type="Gene3D" id="3.40.395.10">
    <property type="entry name" value="Adenoviral Proteinase, Chain A"/>
    <property type="match status" value="1"/>
</dbReference>
<dbReference type="InterPro" id="IPR038765">
    <property type="entry name" value="Papain-like_cys_pep_sf"/>
</dbReference>
<evidence type="ECO:0000256" key="4">
    <source>
        <dbReference type="SAM" id="MobiDB-lite"/>
    </source>
</evidence>
<dbReference type="SMART" id="SM00249">
    <property type="entry name" value="PHD"/>
    <property type="match status" value="1"/>
</dbReference>
<gene>
    <name evidence="6" type="ORF">PACLA_8A032479</name>
</gene>
<dbReference type="InterPro" id="IPR001584">
    <property type="entry name" value="Integrase_cat-core"/>
</dbReference>
<dbReference type="SUPFAM" id="SSF54001">
    <property type="entry name" value="Cysteine proteinases"/>
    <property type="match status" value="1"/>
</dbReference>
<sequence>MATEQEVITEVNLETETDVKTRERRFHQQREKCERILYYLRHGKHMDGLTKNQQRVVRGQAKTYTLDERPLPTTPEGWKYVCTFTDYYTKFVDFYPIKNKSAECVAKCIKTFTCRWGAPSRLLSDQGREFVNKINDAVCKEFDIKRSVTSAYHPQTNGLDERTNQTLKQRLSKLVNEHQNNWCDFLEEVAYSIRTQKQATTKYTPFYLMFGRHPNSPQMMDVVDDCSSAPDQPEESLDEQVSERKALYEVTQEQVQKNVKIAQDKQKKQYQKRKAKGVKTFVIKVGDIVYKRQMKNISRKGGKMEPGWIGPYRVTEIDSSQRATLIPLKDNATSLKNKVPYDQLRPYVVSELHKEDNCCRGSGSTEDGGKQENNDTDNDDDLPSGIQDDKEEDDKEEDDKEEDDKEKDANNVNENDNKQNEDNINKNEHNSTGVLESLTNSCGQTDDNNQYNGKSRKNRCEVLTSEANPNPDKLSSTILKKDFWLSDEHIDHAQWLLQQQFAGCNGLHSVLAFEGKTPQIQRGQKEFVQIINVGRKHWVTVTNIGCEDNVVKVYDSKYMELPEKYRKKFYLCLAALLNTSYPNMTIVWPSMQSQKGCSDCGLFAVAVAFSLLIGEDPSTQAYDQKTMRVHLAMCFQVGELAQFPVMTSVLPMQHERKEVVELFCHCRMPYSGSFMIECATCAEWFHRSCENVPRKVNAKTIFCCANCK</sequence>
<feature type="compositionally biased region" description="Basic and acidic residues" evidence="4">
    <location>
        <begin position="415"/>
        <end position="429"/>
    </location>
</feature>
<accession>A0A7D9I1W3</accession>
<dbReference type="InterPro" id="IPR019786">
    <property type="entry name" value="Zinc_finger_PHD-type_CS"/>
</dbReference>
<dbReference type="InterPro" id="IPR012337">
    <property type="entry name" value="RNaseH-like_sf"/>
</dbReference>
<keyword evidence="2" id="KW-0863">Zinc-finger</keyword>
<dbReference type="PROSITE" id="PS50994">
    <property type="entry name" value="INTEGRASE"/>
    <property type="match status" value="1"/>
</dbReference>
<dbReference type="InterPro" id="IPR013083">
    <property type="entry name" value="Znf_RING/FYVE/PHD"/>
</dbReference>
<dbReference type="EMBL" id="CACRXK020003044">
    <property type="protein sequence ID" value="CAB3997183.1"/>
    <property type="molecule type" value="Genomic_DNA"/>
</dbReference>
<evidence type="ECO:0000313" key="7">
    <source>
        <dbReference type="Proteomes" id="UP001152795"/>
    </source>
</evidence>
<dbReference type="InterPro" id="IPR036397">
    <property type="entry name" value="RNaseH_sf"/>
</dbReference>
<dbReference type="GO" id="GO:0008270">
    <property type="term" value="F:zinc ion binding"/>
    <property type="evidence" value="ECO:0007669"/>
    <property type="project" value="UniProtKB-KW"/>
</dbReference>
<dbReference type="Proteomes" id="UP001152795">
    <property type="component" value="Unassembled WGS sequence"/>
</dbReference>
<dbReference type="PANTHER" id="PTHR34718">
    <property type="entry name" value="PHD-TYPE DOMAIN-CONTAINING PROTEIN"/>
    <property type="match status" value="1"/>
</dbReference>
<dbReference type="SUPFAM" id="SSF53098">
    <property type="entry name" value="Ribonuclease H-like"/>
    <property type="match status" value="1"/>
</dbReference>
<proteinExistence type="predicted"/>
<organism evidence="6 7">
    <name type="scientific">Paramuricea clavata</name>
    <name type="common">Red gorgonian</name>
    <name type="synonym">Violescent sea-whip</name>
    <dbReference type="NCBI Taxonomy" id="317549"/>
    <lineage>
        <taxon>Eukaryota</taxon>
        <taxon>Metazoa</taxon>
        <taxon>Cnidaria</taxon>
        <taxon>Anthozoa</taxon>
        <taxon>Octocorallia</taxon>
        <taxon>Malacalcyonacea</taxon>
        <taxon>Plexauridae</taxon>
        <taxon>Paramuricea</taxon>
    </lineage>
</organism>
<feature type="compositionally biased region" description="Polar residues" evidence="4">
    <location>
        <begin position="430"/>
        <end position="453"/>
    </location>
</feature>
<keyword evidence="3" id="KW-0862">Zinc</keyword>
<dbReference type="Gene3D" id="3.30.40.10">
    <property type="entry name" value="Zinc/RING finger domain, C3HC4 (zinc finger)"/>
    <property type="match status" value="1"/>
</dbReference>
<dbReference type="InterPro" id="IPR011011">
    <property type="entry name" value="Znf_FYVE_PHD"/>
</dbReference>
<evidence type="ECO:0000256" key="1">
    <source>
        <dbReference type="ARBA" id="ARBA00022723"/>
    </source>
</evidence>
<comment type="caution">
    <text evidence="6">The sequence shown here is derived from an EMBL/GenBank/DDBJ whole genome shotgun (WGS) entry which is preliminary data.</text>
</comment>
<keyword evidence="7" id="KW-1185">Reference proteome</keyword>
<evidence type="ECO:0000313" key="6">
    <source>
        <dbReference type="EMBL" id="CAB3997183.1"/>
    </source>
</evidence>
<evidence type="ECO:0000256" key="3">
    <source>
        <dbReference type="ARBA" id="ARBA00022833"/>
    </source>
</evidence>
<evidence type="ECO:0000256" key="2">
    <source>
        <dbReference type="ARBA" id="ARBA00022771"/>
    </source>
</evidence>
<dbReference type="Pfam" id="PF00665">
    <property type="entry name" value="rve"/>
    <property type="match status" value="1"/>
</dbReference>
<protein>
    <submittedName>
        <fullName evidence="6">Myosin-1 isoform X3</fullName>
    </submittedName>
</protein>
<keyword evidence="1" id="KW-0479">Metal-binding</keyword>
<dbReference type="FunFam" id="3.30.420.10:FF:000032">
    <property type="entry name" value="Retrovirus-related Pol polyprotein from transposon 297-like Protein"/>
    <property type="match status" value="1"/>
</dbReference>
<reference evidence="6" key="1">
    <citation type="submission" date="2020-04" db="EMBL/GenBank/DDBJ databases">
        <authorList>
            <person name="Alioto T."/>
            <person name="Alioto T."/>
            <person name="Gomez Garrido J."/>
        </authorList>
    </citation>
    <scope>NUCLEOTIDE SEQUENCE</scope>
    <source>
        <strain evidence="6">A484AB</strain>
    </source>
</reference>
<feature type="compositionally biased region" description="Acidic residues" evidence="4">
    <location>
        <begin position="389"/>
        <end position="405"/>
    </location>
</feature>
<evidence type="ECO:0000259" key="5">
    <source>
        <dbReference type="PROSITE" id="PS50994"/>
    </source>
</evidence>
<feature type="region of interest" description="Disordered" evidence="4">
    <location>
        <begin position="356"/>
        <end position="457"/>
    </location>
</feature>
<feature type="domain" description="Integrase catalytic" evidence="5">
    <location>
        <begin position="55"/>
        <end position="213"/>
    </location>
</feature>
<dbReference type="GO" id="GO:0015074">
    <property type="term" value="P:DNA integration"/>
    <property type="evidence" value="ECO:0007669"/>
    <property type="project" value="InterPro"/>
</dbReference>
<dbReference type="OrthoDB" id="5988675at2759"/>
<name>A0A7D9I1W3_PARCT</name>
<dbReference type="PANTHER" id="PTHR34718:SF2">
    <property type="entry name" value="PHD-TYPE DOMAIN-CONTAINING PROTEIN"/>
    <property type="match status" value="1"/>
</dbReference>
<dbReference type="GO" id="GO:0003676">
    <property type="term" value="F:nucleic acid binding"/>
    <property type="evidence" value="ECO:0007669"/>
    <property type="project" value="InterPro"/>
</dbReference>
<dbReference type="AlphaFoldDB" id="A0A7D9I1W3"/>
<dbReference type="PROSITE" id="PS01359">
    <property type="entry name" value="ZF_PHD_1"/>
    <property type="match status" value="1"/>
</dbReference>
<dbReference type="SUPFAM" id="SSF57903">
    <property type="entry name" value="FYVE/PHD zinc finger"/>
    <property type="match status" value="1"/>
</dbReference>
<dbReference type="InterPro" id="IPR001965">
    <property type="entry name" value="Znf_PHD"/>
</dbReference>